<gene>
    <name evidence="9" type="primary">LOC103594452</name>
</gene>
<dbReference type="Proteomes" id="UP000694923">
    <property type="component" value="Unplaced"/>
</dbReference>
<feature type="chain" id="PRO_5047394293" evidence="7">
    <location>
        <begin position="21"/>
        <end position="163"/>
    </location>
</feature>
<feature type="signal peptide" evidence="7">
    <location>
        <begin position="1"/>
        <end position="20"/>
    </location>
</feature>
<keyword evidence="6" id="KW-0340">Growth factor binding</keyword>
<dbReference type="GeneID" id="103594452"/>
<evidence type="ECO:0000256" key="6">
    <source>
        <dbReference type="ARBA" id="ARBA00023183"/>
    </source>
</evidence>
<reference evidence="9" key="1">
    <citation type="submission" date="2025-08" db="UniProtKB">
        <authorList>
            <consortium name="RefSeq"/>
        </authorList>
    </citation>
    <scope>IDENTIFICATION</scope>
</reference>
<name>A0ABM0R5J6_GALVR</name>
<dbReference type="PANTHER" id="PTHR15258">
    <property type="entry name" value="FGF BINDING PROTEIN-RELATED"/>
    <property type="match status" value="1"/>
</dbReference>
<dbReference type="InterPro" id="IPR010510">
    <property type="entry name" value="FGF1-bd"/>
</dbReference>
<protein>
    <submittedName>
        <fullName evidence="9">Fibroblast growth factor-binding protein 1-like</fullName>
    </submittedName>
</protein>
<evidence type="ECO:0000313" key="8">
    <source>
        <dbReference type="Proteomes" id="UP000694923"/>
    </source>
</evidence>
<evidence type="ECO:0000313" key="9">
    <source>
        <dbReference type="RefSeq" id="XP_008575887.1"/>
    </source>
</evidence>
<dbReference type="Pfam" id="PF06473">
    <property type="entry name" value="FGF-BP1"/>
    <property type="match status" value="1"/>
</dbReference>
<dbReference type="RefSeq" id="XP_008575887.1">
    <property type="nucleotide sequence ID" value="XM_008577665.1"/>
</dbReference>
<organism evidence="8 9">
    <name type="scientific">Galeopterus variegatus</name>
    <name type="common">Malayan flying lemur</name>
    <name type="synonym">Cynocephalus variegatus</name>
    <dbReference type="NCBI Taxonomy" id="482537"/>
    <lineage>
        <taxon>Eukaryota</taxon>
        <taxon>Metazoa</taxon>
        <taxon>Chordata</taxon>
        <taxon>Craniata</taxon>
        <taxon>Vertebrata</taxon>
        <taxon>Euteleostomi</taxon>
        <taxon>Mammalia</taxon>
        <taxon>Eutheria</taxon>
        <taxon>Euarchontoglires</taxon>
        <taxon>Dermoptera</taxon>
        <taxon>Cynocephalidae</taxon>
        <taxon>Galeopterus</taxon>
    </lineage>
</organism>
<evidence type="ECO:0000256" key="3">
    <source>
        <dbReference type="ARBA" id="ARBA00022525"/>
    </source>
</evidence>
<sequence length="163" mass="18094">MRIHNLTLLSFLLLATEVLLMHVQEGVKLGQGRAPDLDHWVTGGSSGIWAKDHSSEFVHISDFTTEDQAKCEGRLTEKGYGIIALKVDCTRKNNQFSCVFMGNTASCLEFLEHKLDYLGEIIRSLKLQNNICGDSTAMLMTSVCGSKFEESNLKLVSSTLLNH</sequence>
<evidence type="ECO:0000256" key="4">
    <source>
        <dbReference type="ARBA" id="ARBA00022729"/>
    </source>
</evidence>
<keyword evidence="5" id="KW-1015">Disulfide bond</keyword>
<proteinExistence type="inferred from homology"/>
<dbReference type="PANTHER" id="PTHR15258:SF2">
    <property type="entry name" value="FIBROBLAST GROWTH FACTOR-BINDING PROTEIN 1"/>
    <property type="match status" value="1"/>
</dbReference>
<accession>A0ABM0R5J6</accession>
<evidence type="ECO:0000256" key="5">
    <source>
        <dbReference type="ARBA" id="ARBA00023157"/>
    </source>
</evidence>
<comment type="similarity">
    <text evidence="2">Belongs to the fibroblast growth factor-binding protein family.</text>
</comment>
<evidence type="ECO:0000256" key="2">
    <source>
        <dbReference type="ARBA" id="ARBA00008326"/>
    </source>
</evidence>
<evidence type="ECO:0000256" key="7">
    <source>
        <dbReference type="SAM" id="SignalP"/>
    </source>
</evidence>
<evidence type="ECO:0000256" key="1">
    <source>
        <dbReference type="ARBA" id="ARBA00004613"/>
    </source>
</evidence>
<comment type="subcellular location">
    <subcellularLocation>
        <location evidence="1">Secreted</location>
    </subcellularLocation>
</comment>
<keyword evidence="3" id="KW-0964">Secreted</keyword>
<keyword evidence="4 7" id="KW-0732">Signal</keyword>
<keyword evidence="8" id="KW-1185">Reference proteome</keyword>